<dbReference type="Proteomes" id="UP000501568">
    <property type="component" value="Chromosome"/>
</dbReference>
<protein>
    <submittedName>
        <fullName evidence="2">DUF1467 family protein</fullName>
    </submittedName>
</protein>
<dbReference type="InterPro" id="IPR009935">
    <property type="entry name" value="DUF1467"/>
</dbReference>
<feature type="transmembrane region" description="Helical" evidence="1">
    <location>
        <begin position="54"/>
        <end position="74"/>
    </location>
</feature>
<proteinExistence type="predicted"/>
<name>A0A6G6Y6F2_9SPHN</name>
<dbReference type="AlphaFoldDB" id="A0A6G6Y6F2"/>
<sequence length="87" mass="9909">MGLPSMLAVYFLFWVFSVFLVLPFGVKTAAEVGEQVQPGHAESAPHEFRLGRTLLRSTIVATVLFALFVLNYLYGWVTPEMLDWTQW</sequence>
<feature type="transmembrane region" description="Helical" evidence="1">
    <location>
        <begin position="6"/>
        <end position="26"/>
    </location>
</feature>
<dbReference type="RefSeq" id="WP_165327501.1">
    <property type="nucleotide sequence ID" value="NZ_CP049109.1"/>
</dbReference>
<keyword evidence="1" id="KW-0812">Transmembrane</keyword>
<evidence type="ECO:0000313" key="3">
    <source>
        <dbReference type="Proteomes" id="UP000501568"/>
    </source>
</evidence>
<evidence type="ECO:0000313" key="2">
    <source>
        <dbReference type="EMBL" id="QIG80495.1"/>
    </source>
</evidence>
<dbReference type="KEGG" id="spzr:G5C33_12365"/>
<reference evidence="2 3" key="1">
    <citation type="submission" date="2020-02" db="EMBL/GenBank/DDBJ databases">
        <authorList>
            <person name="Zheng R.K."/>
            <person name="Sun C.M."/>
        </authorList>
    </citation>
    <scope>NUCLEOTIDE SEQUENCE [LARGE SCALE GENOMIC DNA]</scope>
    <source>
        <strain evidence="3">zrk23</strain>
    </source>
</reference>
<keyword evidence="3" id="KW-1185">Reference proteome</keyword>
<accession>A0A6G6Y6F2</accession>
<keyword evidence="1" id="KW-0472">Membrane</keyword>
<gene>
    <name evidence="2" type="ORF">G5C33_12365</name>
</gene>
<keyword evidence="1" id="KW-1133">Transmembrane helix</keyword>
<organism evidence="2 3">
    <name type="scientific">Stakelama tenebrarum</name>
    <dbReference type="NCBI Taxonomy" id="2711215"/>
    <lineage>
        <taxon>Bacteria</taxon>
        <taxon>Pseudomonadati</taxon>
        <taxon>Pseudomonadota</taxon>
        <taxon>Alphaproteobacteria</taxon>
        <taxon>Sphingomonadales</taxon>
        <taxon>Sphingomonadaceae</taxon>
        <taxon>Stakelama</taxon>
    </lineage>
</organism>
<dbReference type="EMBL" id="CP049109">
    <property type="protein sequence ID" value="QIG80495.1"/>
    <property type="molecule type" value="Genomic_DNA"/>
</dbReference>
<evidence type="ECO:0000256" key="1">
    <source>
        <dbReference type="SAM" id="Phobius"/>
    </source>
</evidence>
<dbReference type="Pfam" id="PF07330">
    <property type="entry name" value="DUF1467"/>
    <property type="match status" value="1"/>
</dbReference>